<dbReference type="AlphaFoldDB" id="A0A1M7ZXL2"/>
<organism evidence="2 3">
    <name type="scientific">Flavobacterium cucumis</name>
    <dbReference type="NCBI Taxonomy" id="416016"/>
    <lineage>
        <taxon>Bacteria</taxon>
        <taxon>Pseudomonadati</taxon>
        <taxon>Bacteroidota</taxon>
        <taxon>Flavobacteriia</taxon>
        <taxon>Flavobacteriales</taxon>
        <taxon>Flavobacteriaceae</taxon>
        <taxon>Flavobacterium</taxon>
    </lineage>
</organism>
<dbReference type="RefSeq" id="WP_073583803.1">
    <property type="nucleotide sequence ID" value="NZ_CBCSEA010000005.1"/>
</dbReference>
<dbReference type="EMBL" id="FRYK01000003">
    <property type="protein sequence ID" value="SHO73560.1"/>
    <property type="molecule type" value="Genomic_DNA"/>
</dbReference>
<dbReference type="STRING" id="416016.SAMN05443547_1922"/>
<evidence type="ECO:0000256" key="1">
    <source>
        <dbReference type="ARBA" id="ARBA00022649"/>
    </source>
</evidence>
<gene>
    <name evidence="2" type="ORF">SAMN05443547_1922</name>
</gene>
<protein>
    <submittedName>
        <fullName evidence="2">ParE toxin of type II toxin-antitoxin system, parDE</fullName>
    </submittedName>
</protein>
<accession>A0A1M7ZXL2</accession>
<dbReference type="Gene3D" id="3.30.2310.20">
    <property type="entry name" value="RelE-like"/>
    <property type="match status" value="1"/>
</dbReference>
<dbReference type="OrthoDB" id="595476at2"/>
<dbReference type="Proteomes" id="UP000184611">
    <property type="component" value="Unassembled WGS sequence"/>
</dbReference>
<dbReference type="InterPro" id="IPR007712">
    <property type="entry name" value="RelE/ParE_toxin"/>
</dbReference>
<sequence length="97" mass="11571">MSYKIVIEPRAIVDIQEAVEYYESKREDLGAYFFQIVDEYSESIAKNPFFQIRYKDYHGLPIKIFAYIILYCIDEKEKTVYVLSVFNTSQNTTKYPK</sequence>
<name>A0A1M7ZXL2_9FLAO</name>
<evidence type="ECO:0000313" key="2">
    <source>
        <dbReference type="EMBL" id="SHO73560.1"/>
    </source>
</evidence>
<dbReference type="Pfam" id="PF05016">
    <property type="entry name" value="ParE_toxin"/>
    <property type="match status" value="1"/>
</dbReference>
<keyword evidence="1" id="KW-1277">Toxin-antitoxin system</keyword>
<dbReference type="InterPro" id="IPR035093">
    <property type="entry name" value="RelE/ParE_toxin_dom_sf"/>
</dbReference>
<reference evidence="3" key="1">
    <citation type="submission" date="2016-12" db="EMBL/GenBank/DDBJ databases">
        <authorList>
            <person name="Varghese N."/>
            <person name="Submissions S."/>
        </authorList>
    </citation>
    <scope>NUCLEOTIDE SEQUENCE [LARGE SCALE GENOMIC DNA]</scope>
    <source>
        <strain evidence="3">DSM 18830</strain>
    </source>
</reference>
<proteinExistence type="predicted"/>
<keyword evidence="3" id="KW-1185">Reference proteome</keyword>
<evidence type="ECO:0000313" key="3">
    <source>
        <dbReference type="Proteomes" id="UP000184611"/>
    </source>
</evidence>